<gene>
    <name evidence="1" type="ORF">Vadar_031951</name>
</gene>
<organism evidence="1 2">
    <name type="scientific">Vaccinium darrowii</name>
    <dbReference type="NCBI Taxonomy" id="229202"/>
    <lineage>
        <taxon>Eukaryota</taxon>
        <taxon>Viridiplantae</taxon>
        <taxon>Streptophyta</taxon>
        <taxon>Embryophyta</taxon>
        <taxon>Tracheophyta</taxon>
        <taxon>Spermatophyta</taxon>
        <taxon>Magnoliopsida</taxon>
        <taxon>eudicotyledons</taxon>
        <taxon>Gunneridae</taxon>
        <taxon>Pentapetalae</taxon>
        <taxon>asterids</taxon>
        <taxon>Ericales</taxon>
        <taxon>Ericaceae</taxon>
        <taxon>Vaccinioideae</taxon>
        <taxon>Vaccinieae</taxon>
        <taxon>Vaccinium</taxon>
    </lineage>
</organism>
<accession>A0ACB7XW93</accession>
<protein>
    <submittedName>
        <fullName evidence="1">Uncharacterized protein</fullName>
    </submittedName>
</protein>
<evidence type="ECO:0000313" key="2">
    <source>
        <dbReference type="Proteomes" id="UP000828048"/>
    </source>
</evidence>
<sequence>MSKFQPLGNDTHTLIIMKYRALKSQDLPGMLPSELVRLPYLQDIDLSRNYLNGTIPPEWGSMKLVNISLLGNRLTGPIPREFGNMSTLATLTVEFNQLSGPIPTELGSLPLLEKLHLTSNYFTGELPETLANLTTMKDLVIQASGLDGPIPLGISLLTKLYDLRISDLNGSQATFLRLDNLTSLKTLILRSCNINGSLPEFLGSGRMTNLDLLDLSFNKLSGEIPSNFVSLSSVQRMYGYQYLILFLVFFVLLANWNLFRSSSKGNTSGIVSCLRSHQCEQNLSSLHINCGGEEVPLDGNTVYEADQDPGTPSKFFVQSKTNWGFSGTGNFLDDSLEPDSFISKNSSRLSMKNSELYVNARLSPISLTYYGFCLVNRIYNVNLHFAEIMFNDGKNYSSLGRRIFHIYIQGELVQKDFNIADEAGGIGKAIIKNYTANVTDGTLEIRFYWAGKGTTGIPNRGVYGPLISAISVNNPDYVPPPKYVPPPEHKKRISAGVVVGIVVAVSCVIILLLVIVCQRGFLNRKGTLERDLRGLDLQTGSFTLRQIKAATNNFDDANKIGEGGFGPVYKGLLSDGTVIAVKKLSSKSKQGNREFVNEIGMISALQHPHLVKLYGCCIEGNQLLLVYEYMENNSLARALFGPEECQLHLDWPTRYKICIGIARGLAYLHEESRLKIVHRDIKATNVLLDKDLNPKISDFGLAKLDEEESTHMSTRIAGTYGYMAPGYAMRGHLTDKADVYSFGIVALEVVSGRSNHSYRTKEYCLYLLDWALVLKEKGNLMELVDPKLGSAYNKIEVAVMINVALLCANTSPAVRPAMSSVVSMLEGRTVPVVPDPVASDEQINLKGMMIELQKSLETNTSTSDVHIQSTSTDGPCTASSASVGDLYPLNWDSEILENRY</sequence>
<keyword evidence="2" id="KW-1185">Reference proteome</keyword>
<evidence type="ECO:0000313" key="1">
    <source>
        <dbReference type="EMBL" id="KAH7844815.1"/>
    </source>
</evidence>
<name>A0ACB7XW93_9ERIC</name>
<comment type="caution">
    <text evidence="1">The sequence shown here is derived from an EMBL/GenBank/DDBJ whole genome shotgun (WGS) entry which is preliminary data.</text>
</comment>
<reference evidence="1 2" key="1">
    <citation type="journal article" date="2021" name="Hortic Res">
        <title>High-quality reference genome and annotation aids understanding of berry development for evergreen blueberry (Vaccinium darrowii).</title>
        <authorList>
            <person name="Yu J."/>
            <person name="Hulse-Kemp A.M."/>
            <person name="Babiker E."/>
            <person name="Staton M."/>
        </authorList>
    </citation>
    <scope>NUCLEOTIDE SEQUENCE [LARGE SCALE GENOMIC DNA]</scope>
    <source>
        <strain evidence="2">cv. NJ 8807/NJ 8810</strain>
        <tissue evidence="1">Young leaf</tissue>
    </source>
</reference>
<dbReference type="EMBL" id="CM037151">
    <property type="protein sequence ID" value="KAH7844815.1"/>
    <property type="molecule type" value="Genomic_DNA"/>
</dbReference>
<proteinExistence type="predicted"/>
<dbReference type="Proteomes" id="UP000828048">
    <property type="component" value="Chromosome 1"/>
</dbReference>